<dbReference type="AlphaFoldDB" id="M2ZHV3"/>
<reference evidence="2 3" key="1">
    <citation type="journal article" date="2013" name="Genome Announc.">
        <title>Draft Genome Sequence of Amycolatopsis decaplanina Strain DSM 44594T.</title>
        <authorList>
            <person name="Kaur N."/>
            <person name="Kumar S."/>
            <person name="Bala M."/>
            <person name="Raghava G.P."/>
            <person name="Mayilraj S."/>
        </authorList>
    </citation>
    <scope>NUCLEOTIDE SEQUENCE [LARGE SCALE GENOMIC DNA]</scope>
    <source>
        <strain evidence="2 3">DSM 44594</strain>
    </source>
</reference>
<dbReference type="InterPro" id="IPR038468">
    <property type="entry name" value="MmpS_C"/>
</dbReference>
<dbReference type="OrthoDB" id="3634263at2"/>
<keyword evidence="1" id="KW-0472">Membrane</keyword>
<name>M2ZHV3_9PSEU</name>
<dbReference type="RefSeq" id="WP_007031026.1">
    <property type="nucleotide sequence ID" value="NZ_AOHO01000048.1"/>
</dbReference>
<proteinExistence type="predicted"/>
<dbReference type="PATRIC" id="fig|1284240.4.peg.3196"/>
<dbReference type="EMBL" id="AOHO01000048">
    <property type="protein sequence ID" value="EME60483.1"/>
    <property type="molecule type" value="Genomic_DNA"/>
</dbReference>
<dbReference type="Gene3D" id="2.60.40.2880">
    <property type="entry name" value="MmpS1-5, C-terminal soluble domain"/>
    <property type="match status" value="1"/>
</dbReference>
<keyword evidence="1" id="KW-0812">Transmembrane</keyword>
<evidence type="ECO:0008006" key="4">
    <source>
        <dbReference type="Google" id="ProtNLM"/>
    </source>
</evidence>
<keyword evidence="1" id="KW-1133">Transmembrane helix</keyword>
<feature type="transmembrane region" description="Helical" evidence="1">
    <location>
        <begin position="6"/>
        <end position="27"/>
    </location>
</feature>
<dbReference type="Proteomes" id="UP000054226">
    <property type="component" value="Unassembled WGS sequence"/>
</dbReference>
<evidence type="ECO:0000313" key="3">
    <source>
        <dbReference type="Proteomes" id="UP000054226"/>
    </source>
</evidence>
<sequence>MADRQLIGRTAIAGIVVAALATCVVLLNGGAEPQAETVAVVGEPTEAAPSRGPDRTITRTLSQAQPQPVSNDWRIVYELVGTGTATVVYDSNGLGLVHQELQVPLPWRKELTWKNTGTPPTVQVMGQGEGAVECRVAVGGAVVTSEKSTPGEVATCAGRLAPSRPASTFAG</sequence>
<keyword evidence="3" id="KW-1185">Reference proteome</keyword>
<accession>M2ZHV3</accession>
<evidence type="ECO:0000313" key="2">
    <source>
        <dbReference type="EMBL" id="EME60483.1"/>
    </source>
</evidence>
<comment type="caution">
    <text evidence="2">The sequence shown here is derived from an EMBL/GenBank/DDBJ whole genome shotgun (WGS) entry which is preliminary data.</text>
</comment>
<organism evidence="2 3">
    <name type="scientific">Amycolatopsis decaplanina DSM 44594</name>
    <dbReference type="NCBI Taxonomy" id="1284240"/>
    <lineage>
        <taxon>Bacteria</taxon>
        <taxon>Bacillati</taxon>
        <taxon>Actinomycetota</taxon>
        <taxon>Actinomycetes</taxon>
        <taxon>Pseudonocardiales</taxon>
        <taxon>Pseudonocardiaceae</taxon>
        <taxon>Amycolatopsis</taxon>
    </lineage>
</organism>
<gene>
    <name evidence="2" type="ORF">H074_15702</name>
</gene>
<evidence type="ECO:0000256" key="1">
    <source>
        <dbReference type="SAM" id="Phobius"/>
    </source>
</evidence>
<protein>
    <recommendedName>
        <fullName evidence="4">MmpS family membrane protein</fullName>
    </recommendedName>
</protein>